<proteinExistence type="predicted"/>
<dbReference type="EMBL" id="JAKGAQ010000001">
    <property type="protein sequence ID" value="MCF2869995.1"/>
    <property type="molecule type" value="Genomic_DNA"/>
</dbReference>
<dbReference type="RefSeq" id="WP_235224115.1">
    <property type="nucleotide sequence ID" value="NZ_JAKGAQ010000001.1"/>
</dbReference>
<protein>
    <recommendedName>
        <fullName evidence="3">DUF1127 domain-containing protein</fullName>
    </recommendedName>
</protein>
<reference evidence="1 2" key="1">
    <citation type="submission" date="2022-01" db="EMBL/GenBank/DDBJ databases">
        <title>Octadecabacter sp. nov., isolated from a marine alga.</title>
        <authorList>
            <person name="Jin M.S."/>
            <person name="Kim H.M."/>
            <person name="Han D.M."/>
            <person name="Jung J.J."/>
            <person name="Jeon C.O."/>
        </authorList>
    </citation>
    <scope>NUCLEOTIDE SEQUENCE [LARGE SCALE GENOMIC DNA]</scope>
    <source>
        <strain evidence="1 2">G9-8</strain>
    </source>
</reference>
<keyword evidence="2" id="KW-1185">Reference proteome</keyword>
<evidence type="ECO:0000313" key="1">
    <source>
        <dbReference type="EMBL" id="MCF2869995.1"/>
    </source>
</evidence>
<evidence type="ECO:0000313" key="2">
    <source>
        <dbReference type="Proteomes" id="UP001200557"/>
    </source>
</evidence>
<sequence>MTALTVWSERRALARMDVSRLKDMGISPQDAAIEAARPFWDLPAQTCG</sequence>
<evidence type="ECO:0008006" key="3">
    <source>
        <dbReference type="Google" id="ProtNLM"/>
    </source>
</evidence>
<accession>A0ABS9CRY8</accession>
<dbReference type="Proteomes" id="UP001200557">
    <property type="component" value="Unassembled WGS sequence"/>
</dbReference>
<organism evidence="1 2">
    <name type="scientific">Octadecabacter dasysiphoniae</name>
    <dbReference type="NCBI Taxonomy" id="2909341"/>
    <lineage>
        <taxon>Bacteria</taxon>
        <taxon>Pseudomonadati</taxon>
        <taxon>Pseudomonadota</taxon>
        <taxon>Alphaproteobacteria</taxon>
        <taxon>Rhodobacterales</taxon>
        <taxon>Roseobacteraceae</taxon>
        <taxon>Octadecabacter</taxon>
    </lineage>
</organism>
<comment type="caution">
    <text evidence="1">The sequence shown here is derived from an EMBL/GenBank/DDBJ whole genome shotgun (WGS) entry which is preliminary data.</text>
</comment>
<name>A0ABS9CRY8_9RHOB</name>
<gene>
    <name evidence="1" type="ORF">L0664_02850</name>
</gene>